<dbReference type="PANTHER" id="PTHR11360">
    <property type="entry name" value="MONOCARBOXYLATE TRANSPORTER"/>
    <property type="match status" value="1"/>
</dbReference>
<feature type="transmembrane region" description="Helical" evidence="4">
    <location>
        <begin position="357"/>
        <end position="379"/>
    </location>
</feature>
<dbReference type="InterPro" id="IPR011701">
    <property type="entry name" value="MFS"/>
</dbReference>
<dbReference type="PANTHER" id="PTHR11360:SF290">
    <property type="entry name" value="MONOCARBOXYLATE MFS PERMEASE"/>
    <property type="match status" value="1"/>
</dbReference>
<name>A0ABU1MJ28_9SPHN</name>
<feature type="transmembrane region" description="Helical" evidence="4">
    <location>
        <begin position="179"/>
        <end position="199"/>
    </location>
</feature>
<feature type="transmembrane region" description="Helical" evidence="4">
    <location>
        <begin position="234"/>
        <end position="256"/>
    </location>
</feature>
<dbReference type="InterPro" id="IPR050327">
    <property type="entry name" value="Proton-linked_MCT"/>
</dbReference>
<keyword evidence="2 4" id="KW-1133">Transmembrane helix</keyword>
<dbReference type="Pfam" id="PF07690">
    <property type="entry name" value="MFS_1"/>
    <property type="match status" value="1"/>
</dbReference>
<feature type="transmembrane region" description="Helical" evidence="4">
    <location>
        <begin position="62"/>
        <end position="82"/>
    </location>
</feature>
<dbReference type="PROSITE" id="PS50850">
    <property type="entry name" value="MFS"/>
    <property type="match status" value="1"/>
</dbReference>
<feature type="transmembrane region" description="Helical" evidence="4">
    <location>
        <begin position="114"/>
        <end position="137"/>
    </location>
</feature>
<protein>
    <submittedName>
        <fullName evidence="6">MFS family permease</fullName>
    </submittedName>
</protein>
<reference evidence="6 7" key="1">
    <citation type="submission" date="2023-07" db="EMBL/GenBank/DDBJ databases">
        <title>Sorghum-associated microbial communities from plants grown in Nebraska, USA.</title>
        <authorList>
            <person name="Schachtman D."/>
        </authorList>
    </citation>
    <scope>NUCLEOTIDE SEQUENCE [LARGE SCALE GENOMIC DNA]</scope>
    <source>
        <strain evidence="6 7">DS1027</strain>
    </source>
</reference>
<dbReference type="SUPFAM" id="SSF103473">
    <property type="entry name" value="MFS general substrate transporter"/>
    <property type="match status" value="1"/>
</dbReference>
<keyword evidence="7" id="KW-1185">Reference proteome</keyword>
<dbReference type="RefSeq" id="WP_309804525.1">
    <property type="nucleotide sequence ID" value="NZ_JAVDRD010000002.1"/>
</dbReference>
<dbReference type="Gene3D" id="1.20.1250.20">
    <property type="entry name" value="MFS general substrate transporter like domains"/>
    <property type="match status" value="2"/>
</dbReference>
<feature type="transmembrane region" description="Helical" evidence="4">
    <location>
        <begin position="322"/>
        <end position="345"/>
    </location>
</feature>
<dbReference type="EMBL" id="JAVDRD010000002">
    <property type="protein sequence ID" value="MDR6510062.1"/>
    <property type="molecule type" value="Genomic_DNA"/>
</dbReference>
<feature type="transmembrane region" description="Helical" evidence="4">
    <location>
        <begin position="385"/>
        <end position="406"/>
    </location>
</feature>
<keyword evidence="3 4" id="KW-0472">Membrane</keyword>
<organism evidence="6 7">
    <name type="scientific">Novosphingobium capsulatum</name>
    <dbReference type="NCBI Taxonomy" id="13688"/>
    <lineage>
        <taxon>Bacteria</taxon>
        <taxon>Pseudomonadati</taxon>
        <taxon>Pseudomonadota</taxon>
        <taxon>Alphaproteobacteria</taxon>
        <taxon>Sphingomonadales</taxon>
        <taxon>Sphingomonadaceae</taxon>
        <taxon>Novosphingobium</taxon>
    </lineage>
</organism>
<dbReference type="Proteomes" id="UP001184150">
    <property type="component" value="Unassembled WGS sequence"/>
</dbReference>
<evidence type="ECO:0000256" key="4">
    <source>
        <dbReference type="SAM" id="Phobius"/>
    </source>
</evidence>
<evidence type="ECO:0000256" key="1">
    <source>
        <dbReference type="ARBA" id="ARBA00022692"/>
    </source>
</evidence>
<evidence type="ECO:0000256" key="2">
    <source>
        <dbReference type="ARBA" id="ARBA00022989"/>
    </source>
</evidence>
<dbReference type="InterPro" id="IPR020846">
    <property type="entry name" value="MFS_dom"/>
</dbReference>
<gene>
    <name evidence="6" type="ORF">J2792_000922</name>
</gene>
<dbReference type="InterPro" id="IPR036259">
    <property type="entry name" value="MFS_trans_sf"/>
</dbReference>
<evidence type="ECO:0000313" key="7">
    <source>
        <dbReference type="Proteomes" id="UP001184150"/>
    </source>
</evidence>
<proteinExistence type="predicted"/>
<comment type="caution">
    <text evidence="6">The sequence shown here is derived from an EMBL/GenBank/DDBJ whole genome shotgun (WGS) entry which is preliminary data.</text>
</comment>
<feature type="transmembrane region" description="Helical" evidence="4">
    <location>
        <begin position="268"/>
        <end position="291"/>
    </location>
</feature>
<evidence type="ECO:0000256" key="3">
    <source>
        <dbReference type="ARBA" id="ARBA00023136"/>
    </source>
</evidence>
<feature type="transmembrane region" description="Helical" evidence="4">
    <location>
        <begin position="298"/>
        <end position="316"/>
    </location>
</feature>
<accession>A0ABU1MJ28</accession>
<evidence type="ECO:0000259" key="5">
    <source>
        <dbReference type="PROSITE" id="PS50850"/>
    </source>
</evidence>
<feature type="transmembrane region" description="Helical" evidence="4">
    <location>
        <begin position="149"/>
        <end position="173"/>
    </location>
</feature>
<feature type="transmembrane region" description="Helical" evidence="4">
    <location>
        <begin position="21"/>
        <end position="42"/>
    </location>
</feature>
<feature type="domain" description="Major facilitator superfamily (MFS) profile" evidence="5">
    <location>
        <begin position="21"/>
        <end position="408"/>
    </location>
</feature>
<keyword evidence="1 4" id="KW-0812">Transmembrane</keyword>
<feature type="transmembrane region" description="Helical" evidence="4">
    <location>
        <begin position="89"/>
        <end position="108"/>
    </location>
</feature>
<sequence>MSGRATQPGTGITKGTKPMRIVILGAFAALYFLLMASTFNSLGQVLPMIVADLDFTWAQAGMGFTVLGIACGAASMLPAAVIRRHGVAVTLLIGMVQLIAGFAALAWMQGVWMYLLATLLLGLGFCFCGSIAAVDAIGNAFDRKRSTAIGLYFTAGNLGAVAGPITFFAIHSATGSWRLYWLACAAGALVLGLFAAAVCGRYERRVGVVHGPADEAPPPPEGWTARAALASWQFWIVVLAYTACLLINTTVHSFAYQHMLEHRVAPGVATGFISAAAFVAAVAAALAGFAGQRVDARALTVVALVGSAFSSLALILPLGTAALGFFAVTFGIGIGVSTVGTALLLRGWFGGRAALELYSVMTVVSTSAAIGPSIGGHLHDTMGSFVPNFAGQALIGLAVALVVGLARRPVPRAVAGDAALA</sequence>
<evidence type="ECO:0000313" key="6">
    <source>
        <dbReference type="EMBL" id="MDR6510062.1"/>
    </source>
</evidence>